<evidence type="ECO:0000313" key="2">
    <source>
        <dbReference type="EMBL" id="KAJ6647740.1"/>
    </source>
</evidence>
<dbReference type="Proteomes" id="UP001151699">
    <property type="component" value="Chromosome A"/>
</dbReference>
<protein>
    <submittedName>
        <fullName evidence="2">Uncharacterized protein</fullName>
    </submittedName>
</protein>
<dbReference type="AlphaFoldDB" id="A0A9Q0S929"/>
<comment type="caution">
    <text evidence="2">The sequence shown here is derived from an EMBL/GenBank/DDBJ whole genome shotgun (WGS) entry which is preliminary data.</text>
</comment>
<dbReference type="Gene3D" id="3.15.10.50">
    <property type="match status" value="1"/>
</dbReference>
<reference evidence="2" key="1">
    <citation type="submission" date="2022-07" db="EMBL/GenBank/DDBJ databases">
        <authorList>
            <person name="Trinca V."/>
            <person name="Uliana J.V.C."/>
            <person name="Torres T.T."/>
            <person name="Ward R.J."/>
            <person name="Monesi N."/>
        </authorList>
    </citation>
    <scope>NUCLEOTIDE SEQUENCE</scope>
    <source>
        <strain evidence="2">HSMRA1968</strain>
        <tissue evidence="2">Whole embryos</tissue>
    </source>
</reference>
<dbReference type="InterPro" id="IPR038602">
    <property type="entry name" value="Mite_allergen_7_sf"/>
</dbReference>
<evidence type="ECO:0000313" key="3">
    <source>
        <dbReference type="Proteomes" id="UP001151699"/>
    </source>
</evidence>
<sequence>MKESVKLIILGFVLQCFVTRVICLNDESSTTETPSSTTVSDYNKQVAENRLSTQLLALIDHFHQEDPLGLPGAPVKAGIQLDQMNVKGNYTLSSFFTKAEGPFTIVLRDVFVKGNASLAVERDGMIRTKDIEMDISFKDMAVDFQNLGFFASIFQSFINSAPTLVFDAIKPLLLSEAYVQISKEIDSNIEKASGGHRFPNSISPLDMAIADARKKVRSLGYDPYKIKDYNHTVGLFEMKMMNTWITGISSFYRVGEIVVGVDNLTMSIVMEIGTQQILGASQWEVSFGSGMITRAGNVQFTIDHLNALFEINQSLDLRKRPQIKDLQLELGNIQVRCDGAGTLDYVTEFLVNILPNLLRYQIMDALENPAKLRIQQMMNKIDVESVIKEKYSPN</sequence>
<dbReference type="PANTHER" id="PTHR11008:SF13">
    <property type="entry name" value="FI04421P"/>
    <property type="match status" value="1"/>
</dbReference>
<organism evidence="2 3">
    <name type="scientific">Pseudolycoriella hygida</name>
    <dbReference type="NCBI Taxonomy" id="35572"/>
    <lineage>
        <taxon>Eukaryota</taxon>
        <taxon>Metazoa</taxon>
        <taxon>Ecdysozoa</taxon>
        <taxon>Arthropoda</taxon>
        <taxon>Hexapoda</taxon>
        <taxon>Insecta</taxon>
        <taxon>Pterygota</taxon>
        <taxon>Neoptera</taxon>
        <taxon>Endopterygota</taxon>
        <taxon>Diptera</taxon>
        <taxon>Nematocera</taxon>
        <taxon>Sciaroidea</taxon>
        <taxon>Sciaridae</taxon>
        <taxon>Pseudolycoriella</taxon>
    </lineage>
</organism>
<dbReference type="EMBL" id="WJQU01000001">
    <property type="protein sequence ID" value="KAJ6647740.1"/>
    <property type="molecule type" value="Genomic_DNA"/>
</dbReference>
<accession>A0A9Q0S929</accession>
<gene>
    <name evidence="2" type="ORF">Bhyg_02963</name>
</gene>
<keyword evidence="3" id="KW-1185">Reference proteome</keyword>
<name>A0A9Q0S929_9DIPT</name>
<dbReference type="PANTHER" id="PTHR11008">
    <property type="entry name" value="PROTEIN TAKEOUT-LIKE PROTEIN"/>
    <property type="match status" value="1"/>
</dbReference>
<dbReference type="OrthoDB" id="6412801at2759"/>
<feature type="chain" id="PRO_5040446544" evidence="1">
    <location>
        <begin position="24"/>
        <end position="394"/>
    </location>
</feature>
<proteinExistence type="predicted"/>
<keyword evidence="1" id="KW-0732">Signal</keyword>
<feature type="signal peptide" evidence="1">
    <location>
        <begin position="1"/>
        <end position="23"/>
    </location>
</feature>
<dbReference type="Gene3D" id="3.15.10.10">
    <property type="entry name" value="Bactericidal permeability-increasing protein, domain 1"/>
    <property type="match status" value="1"/>
</dbReference>
<feature type="non-terminal residue" evidence="2">
    <location>
        <position position="394"/>
    </location>
</feature>
<dbReference type="Pfam" id="PF16984">
    <property type="entry name" value="Grp7_allergen"/>
    <property type="match status" value="1"/>
</dbReference>
<evidence type="ECO:0000256" key="1">
    <source>
        <dbReference type="SAM" id="SignalP"/>
    </source>
</evidence>
<dbReference type="InterPro" id="IPR020234">
    <property type="entry name" value="Mite_allergen_group-7"/>
</dbReference>